<evidence type="ECO:0000313" key="1">
    <source>
        <dbReference type="EMBL" id="GMI64785.1"/>
    </source>
</evidence>
<dbReference type="Gene3D" id="3.10.10.10">
    <property type="entry name" value="HIV Type 1 Reverse Transcriptase, subunit A, domain 1"/>
    <property type="match status" value="1"/>
</dbReference>
<protein>
    <recommendedName>
        <fullName evidence="3">Transposon Ty3-I Gag-Pol polyprotein</fullName>
    </recommendedName>
</protein>
<sequence>MLANSVIQTSKSPFAAPCLMVKKKDESWRFCVDYRQLNAATEKNKFSIHIVDDLLDELKGVGYFSN</sequence>
<dbReference type="Gene3D" id="3.30.70.270">
    <property type="match status" value="1"/>
</dbReference>
<dbReference type="InterPro" id="IPR043128">
    <property type="entry name" value="Rev_trsase/Diguanyl_cyclase"/>
</dbReference>
<reference evidence="1" key="1">
    <citation type="submission" date="2023-05" db="EMBL/GenBank/DDBJ databases">
        <title>Genome and transcriptome analyses reveal genes involved in the formation of fine ridges on petal epidermal cells in Hibiscus trionum.</title>
        <authorList>
            <person name="Koshimizu S."/>
            <person name="Masuda S."/>
            <person name="Ishii T."/>
            <person name="Shirasu K."/>
            <person name="Hoshino A."/>
            <person name="Arita M."/>
        </authorList>
    </citation>
    <scope>NUCLEOTIDE SEQUENCE</scope>
    <source>
        <strain evidence="1">Hamamatsu line</strain>
    </source>
</reference>
<evidence type="ECO:0008006" key="3">
    <source>
        <dbReference type="Google" id="ProtNLM"/>
    </source>
</evidence>
<dbReference type="AlphaFoldDB" id="A0A9W7GSE7"/>
<accession>A0A9W7GSE7</accession>
<gene>
    <name evidence="1" type="ORF">HRI_000147800</name>
</gene>
<dbReference type="PANTHER" id="PTHR24559:SF444">
    <property type="entry name" value="REVERSE TRANSCRIPTASE DOMAIN-CONTAINING PROTEIN"/>
    <property type="match status" value="1"/>
</dbReference>
<name>A0A9W7GSE7_HIBTR</name>
<dbReference type="EMBL" id="BSYR01000003">
    <property type="protein sequence ID" value="GMI64785.1"/>
    <property type="molecule type" value="Genomic_DNA"/>
</dbReference>
<dbReference type="InterPro" id="IPR053134">
    <property type="entry name" value="RNA-dir_DNA_polymerase"/>
</dbReference>
<evidence type="ECO:0000313" key="2">
    <source>
        <dbReference type="Proteomes" id="UP001165190"/>
    </source>
</evidence>
<comment type="caution">
    <text evidence="1">The sequence shown here is derived from an EMBL/GenBank/DDBJ whole genome shotgun (WGS) entry which is preliminary data.</text>
</comment>
<dbReference type="SUPFAM" id="SSF56672">
    <property type="entry name" value="DNA/RNA polymerases"/>
    <property type="match status" value="1"/>
</dbReference>
<dbReference type="Proteomes" id="UP001165190">
    <property type="component" value="Unassembled WGS sequence"/>
</dbReference>
<proteinExistence type="predicted"/>
<dbReference type="OrthoDB" id="2431547at2759"/>
<dbReference type="InterPro" id="IPR043502">
    <property type="entry name" value="DNA/RNA_pol_sf"/>
</dbReference>
<organism evidence="1 2">
    <name type="scientific">Hibiscus trionum</name>
    <name type="common">Flower of an hour</name>
    <dbReference type="NCBI Taxonomy" id="183268"/>
    <lineage>
        <taxon>Eukaryota</taxon>
        <taxon>Viridiplantae</taxon>
        <taxon>Streptophyta</taxon>
        <taxon>Embryophyta</taxon>
        <taxon>Tracheophyta</taxon>
        <taxon>Spermatophyta</taxon>
        <taxon>Magnoliopsida</taxon>
        <taxon>eudicotyledons</taxon>
        <taxon>Gunneridae</taxon>
        <taxon>Pentapetalae</taxon>
        <taxon>rosids</taxon>
        <taxon>malvids</taxon>
        <taxon>Malvales</taxon>
        <taxon>Malvaceae</taxon>
        <taxon>Malvoideae</taxon>
        <taxon>Hibiscus</taxon>
    </lineage>
</organism>
<dbReference type="PANTHER" id="PTHR24559">
    <property type="entry name" value="TRANSPOSON TY3-I GAG-POL POLYPROTEIN"/>
    <property type="match status" value="1"/>
</dbReference>
<keyword evidence="2" id="KW-1185">Reference proteome</keyword>